<dbReference type="AlphaFoldDB" id="A0A7W9L223"/>
<feature type="transmembrane region" description="Helical" evidence="1">
    <location>
        <begin position="34"/>
        <end position="54"/>
    </location>
</feature>
<dbReference type="Proteomes" id="UP000523821">
    <property type="component" value="Unassembled WGS sequence"/>
</dbReference>
<feature type="transmembrane region" description="Helical" evidence="1">
    <location>
        <begin position="106"/>
        <end position="127"/>
    </location>
</feature>
<protein>
    <submittedName>
        <fullName evidence="2">Uncharacterized protein</fullName>
    </submittedName>
</protein>
<evidence type="ECO:0000256" key="1">
    <source>
        <dbReference type="SAM" id="Phobius"/>
    </source>
</evidence>
<feature type="transmembrane region" description="Helical" evidence="1">
    <location>
        <begin position="133"/>
        <end position="151"/>
    </location>
</feature>
<dbReference type="RefSeq" id="WP_183855703.1">
    <property type="nucleotide sequence ID" value="NZ_JACHOO010000004.1"/>
</dbReference>
<keyword evidence="1" id="KW-1133">Transmembrane helix</keyword>
<dbReference type="EMBL" id="JACHOO010000004">
    <property type="protein sequence ID" value="MBB5753157.1"/>
    <property type="molecule type" value="Genomic_DNA"/>
</dbReference>
<evidence type="ECO:0000313" key="2">
    <source>
        <dbReference type="EMBL" id="MBB5753157.1"/>
    </source>
</evidence>
<organism evidence="2 3">
    <name type="scientific">Prosthecomicrobium pneumaticum</name>
    <dbReference type="NCBI Taxonomy" id="81895"/>
    <lineage>
        <taxon>Bacteria</taxon>
        <taxon>Pseudomonadati</taxon>
        <taxon>Pseudomonadota</taxon>
        <taxon>Alphaproteobacteria</taxon>
        <taxon>Hyphomicrobiales</taxon>
        <taxon>Kaistiaceae</taxon>
        <taxon>Prosthecomicrobium</taxon>
    </lineage>
</organism>
<feature type="transmembrane region" description="Helical" evidence="1">
    <location>
        <begin position="163"/>
        <end position="186"/>
    </location>
</feature>
<accession>A0A7W9L223</accession>
<gene>
    <name evidence="2" type="ORF">GGQ63_002223</name>
</gene>
<keyword evidence="3" id="KW-1185">Reference proteome</keyword>
<evidence type="ECO:0000313" key="3">
    <source>
        <dbReference type="Proteomes" id="UP000523821"/>
    </source>
</evidence>
<comment type="caution">
    <text evidence="2">The sequence shown here is derived from an EMBL/GenBank/DDBJ whole genome shotgun (WGS) entry which is preliminary data.</text>
</comment>
<reference evidence="2 3" key="1">
    <citation type="submission" date="2020-08" db="EMBL/GenBank/DDBJ databases">
        <title>Genomic Encyclopedia of Type Strains, Phase IV (KMG-IV): sequencing the most valuable type-strain genomes for metagenomic binning, comparative biology and taxonomic classification.</title>
        <authorList>
            <person name="Goeker M."/>
        </authorList>
    </citation>
    <scope>NUCLEOTIDE SEQUENCE [LARGE SCALE GENOMIC DNA]</scope>
    <source>
        <strain evidence="2 3">DSM 16268</strain>
    </source>
</reference>
<proteinExistence type="predicted"/>
<sequence length="193" mass="20697">MITEATARALAGAWRIFLGDRAALSAFDVSAEGFWRSFGAVLFTAPTYLLIILFEERMRIAADPLLVVGAPFYAARGAGFLIDIAFMPVLLALAARPLKIEAGYSAYIVVRNWGGVLILLPMAGLMVLTGWGILPLGLSTLLQLGVLIMALRFQVELARTALGWPLGPALGLAGIEYLSSLFVVLVTDRLFGV</sequence>
<keyword evidence="1" id="KW-0472">Membrane</keyword>
<name>A0A7W9L223_9HYPH</name>
<keyword evidence="1" id="KW-0812">Transmembrane</keyword>
<feature type="transmembrane region" description="Helical" evidence="1">
    <location>
        <begin position="74"/>
        <end position="94"/>
    </location>
</feature>